<feature type="binding site" evidence="18">
    <location>
        <position position="22"/>
    </location>
    <ligand>
        <name>UDP-N-acetyl-alpha-D-glucosamine</name>
        <dbReference type="ChEBI" id="CHEBI:57705"/>
    </ligand>
</feature>
<dbReference type="Proteomes" id="UP000218327">
    <property type="component" value="Unassembled WGS sequence"/>
</dbReference>
<dbReference type="GO" id="GO:0016020">
    <property type="term" value="C:membrane"/>
    <property type="evidence" value="ECO:0007669"/>
    <property type="project" value="GOC"/>
</dbReference>
<evidence type="ECO:0000313" key="22">
    <source>
        <dbReference type="Proteomes" id="UP000218327"/>
    </source>
</evidence>
<dbReference type="GO" id="GO:0019134">
    <property type="term" value="F:glucosamine-1-phosphate N-acetyltransferase activity"/>
    <property type="evidence" value="ECO:0007669"/>
    <property type="project" value="UniProtKB-UniRule"/>
</dbReference>
<evidence type="ECO:0000256" key="18">
    <source>
        <dbReference type="HAMAP-Rule" id="MF_01631"/>
    </source>
</evidence>
<dbReference type="InterPro" id="IPR029044">
    <property type="entry name" value="Nucleotide-diphossugar_trans"/>
</dbReference>
<dbReference type="EMBL" id="NVVJ01000028">
    <property type="protein sequence ID" value="PCJ24306.1"/>
    <property type="molecule type" value="Genomic_DNA"/>
</dbReference>
<dbReference type="PROSITE" id="PS00101">
    <property type="entry name" value="HEXAPEP_TRANSFERASES"/>
    <property type="match status" value="1"/>
</dbReference>
<evidence type="ECO:0000259" key="20">
    <source>
        <dbReference type="Pfam" id="PF25087"/>
    </source>
</evidence>
<dbReference type="EC" id="2.7.7.23" evidence="18"/>
<dbReference type="GO" id="GO:0071555">
    <property type="term" value="P:cell wall organization"/>
    <property type="evidence" value="ECO:0007669"/>
    <property type="project" value="UniProtKB-KW"/>
</dbReference>
<comment type="similarity">
    <text evidence="3 18">In the N-terminal section; belongs to the N-acetylglucosamine-1-phosphate uridyltransferase family.</text>
</comment>
<dbReference type="UniPathway" id="UPA00973"/>
<dbReference type="AlphaFoldDB" id="A0A2A5AZN6"/>
<feature type="binding site" evidence="18">
    <location>
        <begin position="104"/>
        <end position="106"/>
    </location>
    <ligand>
        <name>UDP-N-acetyl-alpha-D-glucosamine</name>
        <dbReference type="ChEBI" id="CHEBI:57705"/>
    </ligand>
</feature>
<dbReference type="Pfam" id="PF12804">
    <property type="entry name" value="NTP_transf_3"/>
    <property type="match status" value="1"/>
</dbReference>
<gene>
    <name evidence="18 21" type="primary">glmU</name>
    <name evidence="21" type="ORF">COA96_09755</name>
</gene>
<feature type="domain" description="Mannose-1-phosphate guanyltransferase C-terminal" evidence="20">
    <location>
        <begin position="269"/>
        <end position="347"/>
    </location>
</feature>
<dbReference type="InterPro" id="IPR018357">
    <property type="entry name" value="Hexapep_transf_CS"/>
</dbReference>
<dbReference type="GO" id="GO:0006048">
    <property type="term" value="P:UDP-N-acetylglucosamine biosynthetic process"/>
    <property type="evidence" value="ECO:0007669"/>
    <property type="project" value="UniProtKB-UniPathway"/>
</dbReference>
<feature type="binding site" evidence="18">
    <location>
        <position position="368"/>
    </location>
    <ligand>
        <name>UDP-N-acetyl-alpha-D-glucosamine</name>
        <dbReference type="ChEBI" id="CHEBI:57705"/>
    </ligand>
</feature>
<evidence type="ECO:0000256" key="11">
    <source>
        <dbReference type="ARBA" id="ARBA00022984"/>
    </source>
</evidence>
<keyword evidence="5 18" id="KW-0808">Transferase</keyword>
<reference evidence="22" key="1">
    <citation type="submission" date="2017-08" db="EMBL/GenBank/DDBJ databases">
        <title>A dynamic microbial community with high functional redundancy inhabits the cold, oxic subseafloor aquifer.</title>
        <authorList>
            <person name="Tully B.J."/>
            <person name="Wheat C.G."/>
            <person name="Glazer B.T."/>
            <person name="Huber J.A."/>
        </authorList>
    </citation>
    <scope>NUCLEOTIDE SEQUENCE [LARGE SCALE GENOMIC DNA]</scope>
</reference>
<feature type="binding site" evidence="18">
    <location>
        <position position="353"/>
    </location>
    <ligand>
        <name>UDP-N-acetyl-alpha-D-glucosamine</name>
        <dbReference type="ChEBI" id="CHEBI:57705"/>
    </ligand>
</feature>
<keyword evidence="6 18" id="KW-0548">Nucleotidyltransferase</keyword>
<comment type="pathway">
    <text evidence="18">Nucleotide-sugar biosynthesis; UDP-N-acetyl-alpha-D-glucosamine biosynthesis; UDP-N-acetyl-alpha-D-glucosamine from N-acetyl-alpha-D-glucosamine 1-phosphate: step 1/1.</text>
</comment>
<dbReference type="InterPro" id="IPR011004">
    <property type="entry name" value="Trimer_LpxA-like_sf"/>
</dbReference>
<keyword evidence="13 18" id="KW-0012">Acyltransferase</keyword>
<feature type="binding site" evidence="18">
    <location>
        <position position="379"/>
    </location>
    <ligand>
        <name>UDP-N-acetyl-alpha-D-glucosamine</name>
        <dbReference type="ChEBI" id="CHEBI:57705"/>
    </ligand>
</feature>
<evidence type="ECO:0000256" key="5">
    <source>
        <dbReference type="ARBA" id="ARBA00022679"/>
    </source>
</evidence>
<feature type="binding site" evidence="18">
    <location>
        <position position="442"/>
    </location>
    <ligand>
        <name>acetyl-CoA</name>
        <dbReference type="ChEBI" id="CHEBI:57288"/>
    </ligand>
</feature>
<comment type="caution">
    <text evidence="21">The sequence shown here is derived from an EMBL/GenBank/DDBJ whole genome shotgun (WGS) entry which is preliminary data.</text>
</comment>
<evidence type="ECO:0000256" key="12">
    <source>
        <dbReference type="ARBA" id="ARBA00023268"/>
    </source>
</evidence>
<evidence type="ECO:0000256" key="14">
    <source>
        <dbReference type="ARBA" id="ARBA00023316"/>
    </source>
</evidence>
<dbReference type="InterPro" id="IPR050065">
    <property type="entry name" value="GlmU-like"/>
</dbReference>
<evidence type="ECO:0000256" key="13">
    <source>
        <dbReference type="ARBA" id="ARBA00023315"/>
    </source>
</evidence>
<feature type="binding site" evidence="18">
    <location>
        <position position="229"/>
    </location>
    <ligand>
        <name>UDP-N-acetyl-alpha-D-glucosamine</name>
        <dbReference type="ChEBI" id="CHEBI:57705"/>
    </ligand>
</feature>
<feature type="binding site" evidence="18">
    <location>
        <begin position="79"/>
        <end position="80"/>
    </location>
    <ligand>
        <name>UDP-N-acetyl-alpha-D-glucosamine</name>
        <dbReference type="ChEBI" id="CHEBI:57705"/>
    </ligand>
</feature>
<feature type="region of interest" description="Pyrophosphorylase" evidence="18">
    <location>
        <begin position="1"/>
        <end position="231"/>
    </location>
</feature>
<dbReference type="CDD" id="cd02540">
    <property type="entry name" value="GT2_GlmU_N_bac"/>
    <property type="match status" value="1"/>
</dbReference>
<feature type="binding site" evidence="18">
    <location>
        <position position="171"/>
    </location>
    <ligand>
        <name>UDP-N-acetyl-alpha-D-glucosamine</name>
        <dbReference type="ChEBI" id="CHEBI:57705"/>
    </ligand>
</feature>
<comment type="catalytic activity">
    <reaction evidence="16 18">
        <text>N-acetyl-alpha-D-glucosamine 1-phosphate + UTP + H(+) = UDP-N-acetyl-alpha-D-glucosamine + diphosphate</text>
        <dbReference type="Rhea" id="RHEA:13509"/>
        <dbReference type="ChEBI" id="CHEBI:15378"/>
        <dbReference type="ChEBI" id="CHEBI:33019"/>
        <dbReference type="ChEBI" id="CHEBI:46398"/>
        <dbReference type="ChEBI" id="CHEBI:57705"/>
        <dbReference type="ChEBI" id="CHEBI:57776"/>
        <dbReference type="EC" id="2.7.7.23"/>
    </reaction>
</comment>
<sequence length="457" mass="48707">MKLDVVILAAGKGTRMNSSLPKVLHQIGAKPMLGHVIDAARELCTNKLHLIVGYGAEHIKQAFESEANLVWAIQEQQLGTGHAVMQAMPGLNTEDEQGQALILYGDVPLTKTSTLQELLDQSSPQTLSMLTLITDNPTGLGRIVRDEKGTICAIVEEKDANKEQKQIKEINTGIMVIPAAKLNRWLNALGNDNAQGEYYLTDIVAMAAAENCEINAKVITDASEVQGVNDKAQLAELERHYQMNKADELLQAGVTLRDPARVDIRGDLQTGADVEIDINAIFEGEVSLGNGVKIGPNVVIKDTTIADNTIILAGSNIDSAVIGERASVGPYARIRPGTVLKDETKIGNFVETKNAVIGKGSKASHLAYIGDAELGENVNIGAGTIVCNYDGVNKHKTTIGNNVFVGSNSVLVAPVTLADNTFIAAGSAINSDVPDGSLAVGRARQRNIPGWKRPSKN</sequence>
<dbReference type="Gene3D" id="2.160.10.10">
    <property type="entry name" value="Hexapeptide repeat proteins"/>
    <property type="match status" value="1"/>
</dbReference>
<dbReference type="HAMAP" id="MF_01631">
    <property type="entry name" value="GlmU"/>
    <property type="match status" value="1"/>
</dbReference>
<feature type="binding site" evidence="18">
    <location>
        <position position="382"/>
    </location>
    <ligand>
        <name>acetyl-CoA</name>
        <dbReference type="ChEBI" id="CHEBI:57288"/>
    </ligand>
</feature>
<protein>
    <recommendedName>
        <fullName evidence="18">Bifunctional protein GlmU</fullName>
    </recommendedName>
    <domain>
        <recommendedName>
            <fullName evidence="18">UDP-N-acetylglucosamine pyrophosphorylase</fullName>
            <ecNumber evidence="18">2.7.7.23</ecNumber>
        </recommendedName>
        <alternativeName>
            <fullName evidence="18">N-acetylglucosamine-1-phosphate uridyltransferase</fullName>
        </alternativeName>
    </domain>
    <domain>
        <recommendedName>
            <fullName evidence="18">Glucosamine-1-phosphate N-acetyltransferase</fullName>
            <ecNumber evidence="18">2.3.1.157</ecNumber>
        </recommendedName>
    </domain>
</protein>
<evidence type="ECO:0000256" key="6">
    <source>
        <dbReference type="ARBA" id="ARBA00022695"/>
    </source>
</evidence>
<organism evidence="21 22">
    <name type="scientific">SAR86 cluster bacterium</name>
    <dbReference type="NCBI Taxonomy" id="2030880"/>
    <lineage>
        <taxon>Bacteria</taxon>
        <taxon>Pseudomonadati</taxon>
        <taxon>Pseudomonadota</taxon>
        <taxon>Gammaproteobacteria</taxon>
        <taxon>SAR86 cluster</taxon>
    </lineage>
</organism>
<evidence type="ECO:0000256" key="9">
    <source>
        <dbReference type="ARBA" id="ARBA00022842"/>
    </source>
</evidence>
<keyword evidence="14 18" id="KW-0961">Cell wall biogenesis/degradation</keyword>
<keyword evidence="10 18" id="KW-0133">Cell shape</keyword>
<dbReference type="InterPro" id="IPR056729">
    <property type="entry name" value="GMPPB_C"/>
</dbReference>
<evidence type="ECO:0000256" key="10">
    <source>
        <dbReference type="ARBA" id="ARBA00022960"/>
    </source>
</evidence>
<comment type="similarity">
    <text evidence="2 18">In the C-terminal section; belongs to the transferase hexapeptide repeat family.</text>
</comment>
<evidence type="ECO:0000256" key="7">
    <source>
        <dbReference type="ARBA" id="ARBA00022723"/>
    </source>
</evidence>
<evidence type="ECO:0000256" key="15">
    <source>
        <dbReference type="ARBA" id="ARBA00048247"/>
    </source>
</evidence>
<feature type="binding site" evidence="18">
    <location>
        <position position="141"/>
    </location>
    <ligand>
        <name>UDP-N-acetyl-alpha-D-glucosamine</name>
        <dbReference type="ChEBI" id="CHEBI:57705"/>
    </ligand>
</feature>
<feature type="binding site" evidence="18">
    <location>
        <position position="335"/>
    </location>
    <ligand>
        <name>UDP-N-acetyl-alpha-D-glucosamine</name>
        <dbReference type="ChEBI" id="CHEBI:57705"/>
    </ligand>
</feature>
<dbReference type="GO" id="GO:0003977">
    <property type="term" value="F:UDP-N-acetylglucosamine diphosphorylase activity"/>
    <property type="evidence" value="ECO:0007669"/>
    <property type="project" value="UniProtKB-UniRule"/>
</dbReference>
<dbReference type="InterPro" id="IPR025877">
    <property type="entry name" value="MobA-like_NTP_Trfase"/>
</dbReference>
<keyword evidence="4 18" id="KW-0963">Cytoplasm</keyword>
<dbReference type="CDD" id="cd03353">
    <property type="entry name" value="LbH_GlmU_C"/>
    <property type="match status" value="1"/>
</dbReference>
<dbReference type="GO" id="GO:0009245">
    <property type="term" value="P:lipid A biosynthetic process"/>
    <property type="evidence" value="ECO:0007669"/>
    <property type="project" value="UniProtKB-UniRule"/>
</dbReference>
<feature type="binding site" evidence="18">
    <location>
        <position position="106"/>
    </location>
    <ligand>
        <name>Mg(2+)</name>
        <dbReference type="ChEBI" id="CHEBI:18420"/>
    </ligand>
</feature>
<feature type="binding site" evidence="18">
    <location>
        <position position="407"/>
    </location>
    <ligand>
        <name>acetyl-CoA</name>
        <dbReference type="ChEBI" id="CHEBI:57288"/>
    </ligand>
</feature>
<dbReference type="Pfam" id="PF25087">
    <property type="entry name" value="GMPPB_C"/>
    <property type="match status" value="1"/>
</dbReference>
<dbReference type="Pfam" id="PF00132">
    <property type="entry name" value="Hexapep"/>
    <property type="match status" value="1"/>
</dbReference>
<keyword evidence="11 18" id="KW-0573">Peptidoglycan synthesis</keyword>
<feature type="region of interest" description="Linker" evidence="18">
    <location>
        <begin position="232"/>
        <end position="252"/>
    </location>
</feature>
<feature type="binding site" evidence="18">
    <location>
        <position position="425"/>
    </location>
    <ligand>
        <name>acetyl-CoA</name>
        <dbReference type="ChEBI" id="CHEBI:57288"/>
    </ligand>
</feature>
<keyword evidence="7 18" id="KW-0479">Metal-binding</keyword>
<dbReference type="EC" id="2.3.1.157" evidence="18"/>
<dbReference type="GO" id="GO:0005737">
    <property type="term" value="C:cytoplasm"/>
    <property type="evidence" value="ECO:0007669"/>
    <property type="project" value="UniProtKB-SubCell"/>
</dbReference>
<dbReference type="SUPFAM" id="SSF51161">
    <property type="entry name" value="Trimeric LpxA-like enzymes"/>
    <property type="match status" value="1"/>
</dbReference>
<evidence type="ECO:0000256" key="2">
    <source>
        <dbReference type="ARBA" id="ARBA00007707"/>
    </source>
</evidence>
<feature type="binding site" evidence="18">
    <location>
        <position position="156"/>
    </location>
    <ligand>
        <name>UDP-N-acetyl-alpha-D-glucosamine</name>
        <dbReference type="ChEBI" id="CHEBI:57705"/>
    </ligand>
</feature>
<dbReference type="Gene3D" id="3.90.550.10">
    <property type="entry name" value="Spore Coat Polysaccharide Biosynthesis Protein SpsA, Chain A"/>
    <property type="match status" value="1"/>
</dbReference>
<comment type="pathway">
    <text evidence="18">Nucleotide-sugar biosynthesis; UDP-N-acetyl-alpha-D-glucosamine biosynthesis; N-acetyl-alpha-D-glucosamine 1-phosphate from alpha-D-glucosamine 6-phosphate (route II): step 2/2.</text>
</comment>
<comment type="subunit">
    <text evidence="18">Homotrimer.</text>
</comment>
<evidence type="ECO:0000256" key="4">
    <source>
        <dbReference type="ARBA" id="ARBA00022490"/>
    </source>
</evidence>
<feature type="region of interest" description="N-acetyltransferase" evidence="18">
    <location>
        <begin position="253"/>
        <end position="457"/>
    </location>
</feature>
<dbReference type="GO" id="GO:0008360">
    <property type="term" value="P:regulation of cell shape"/>
    <property type="evidence" value="ECO:0007669"/>
    <property type="project" value="UniProtKB-KW"/>
</dbReference>
<evidence type="ECO:0000313" key="21">
    <source>
        <dbReference type="EMBL" id="PCJ24306.1"/>
    </source>
</evidence>
<keyword evidence="9 18" id="KW-0460">Magnesium</keyword>
<dbReference type="SUPFAM" id="SSF53448">
    <property type="entry name" value="Nucleotide-diphospho-sugar transferases"/>
    <property type="match status" value="1"/>
</dbReference>
<dbReference type="PANTHER" id="PTHR43584:SF3">
    <property type="entry name" value="BIFUNCTIONAL PROTEIN GLMU"/>
    <property type="match status" value="1"/>
</dbReference>
<comment type="cofactor">
    <cofactor evidence="18">
        <name>Mg(2+)</name>
        <dbReference type="ChEBI" id="CHEBI:18420"/>
    </cofactor>
    <text evidence="18">Binds 1 Mg(2+) ion per subunit.</text>
</comment>
<evidence type="ECO:0000256" key="16">
    <source>
        <dbReference type="ARBA" id="ARBA00048493"/>
    </source>
</evidence>
<comment type="function">
    <text evidence="17 18">Catalyzes the last two sequential reactions in the de novo biosynthetic pathway for UDP-N-acetylglucosamine (UDP-GlcNAc). The C-terminal domain catalyzes the transfer of acetyl group from acetyl coenzyme A to glucosamine-1-phosphate (GlcN-1-P) to produce N-acetylglucosamine-1-phosphate (GlcNAc-1-P), which is converted into UDP-GlcNAc by the transfer of uridine 5-monophosphate (from uridine 5-triphosphate), a reaction catalyzed by the N-terminal domain.</text>
</comment>
<feature type="domain" description="MobA-like NTP transferase" evidence="19">
    <location>
        <begin position="5"/>
        <end position="124"/>
    </location>
</feature>
<feature type="binding site" evidence="18">
    <location>
        <position position="229"/>
    </location>
    <ligand>
        <name>Mg(2+)</name>
        <dbReference type="ChEBI" id="CHEBI:18420"/>
    </ligand>
</feature>
<feature type="binding site" evidence="18">
    <location>
        <position position="74"/>
    </location>
    <ligand>
        <name>UDP-N-acetyl-alpha-D-glucosamine</name>
        <dbReference type="ChEBI" id="CHEBI:57705"/>
    </ligand>
</feature>
<comment type="catalytic activity">
    <reaction evidence="15 18">
        <text>alpha-D-glucosamine 1-phosphate + acetyl-CoA = N-acetyl-alpha-D-glucosamine 1-phosphate + CoA + H(+)</text>
        <dbReference type="Rhea" id="RHEA:13725"/>
        <dbReference type="ChEBI" id="CHEBI:15378"/>
        <dbReference type="ChEBI" id="CHEBI:57287"/>
        <dbReference type="ChEBI" id="CHEBI:57288"/>
        <dbReference type="ChEBI" id="CHEBI:57776"/>
        <dbReference type="ChEBI" id="CHEBI:58516"/>
        <dbReference type="EC" id="2.3.1.157"/>
    </reaction>
</comment>
<dbReference type="UniPathway" id="UPA00113">
    <property type="reaction ID" value="UER00532"/>
</dbReference>
<dbReference type="InterPro" id="IPR005882">
    <property type="entry name" value="Bifunctional_GlmU"/>
</dbReference>
<dbReference type="NCBIfam" id="TIGR01173">
    <property type="entry name" value="glmU"/>
    <property type="match status" value="1"/>
</dbReference>
<evidence type="ECO:0000256" key="8">
    <source>
        <dbReference type="ARBA" id="ARBA00022737"/>
    </source>
</evidence>
<feature type="binding site" evidence="18">
    <location>
        <begin position="388"/>
        <end position="389"/>
    </location>
    <ligand>
        <name>acetyl-CoA</name>
        <dbReference type="ChEBI" id="CHEBI:57288"/>
    </ligand>
</feature>
<evidence type="ECO:0000256" key="17">
    <source>
        <dbReference type="ARBA" id="ARBA00049628"/>
    </source>
</evidence>
<dbReference type="GO" id="GO:0000902">
    <property type="term" value="P:cell morphogenesis"/>
    <property type="evidence" value="ECO:0007669"/>
    <property type="project" value="UniProtKB-UniRule"/>
</dbReference>
<dbReference type="InterPro" id="IPR038009">
    <property type="entry name" value="GlmU_C_LbH"/>
</dbReference>
<name>A0A2A5AZN6_9GAMM</name>
<dbReference type="GO" id="GO:0000287">
    <property type="term" value="F:magnesium ion binding"/>
    <property type="evidence" value="ECO:0007669"/>
    <property type="project" value="UniProtKB-UniRule"/>
</dbReference>
<dbReference type="PANTHER" id="PTHR43584">
    <property type="entry name" value="NUCLEOTIDYL TRANSFERASE"/>
    <property type="match status" value="1"/>
</dbReference>
<evidence type="ECO:0000256" key="1">
    <source>
        <dbReference type="ARBA" id="ARBA00004496"/>
    </source>
</evidence>
<dbReference type="InterPro" id="IPR001451">
    <property type="entry name" value="Hexapep"/>
</dbReference>
<evidence type="ECO:0000256" key="3">
    <source>
        <dbReference type="ARBA" id="ARBA00007947"/>
    </source>
</evidence>
<comment type="pathway">
    <text evidence="18">Bacterial outer membrane biogenesis; LPS lipid A biosynthesis.</text>
</comment>
<accession>A0A2A5AZN6</accession>
<dbReference type="GO" id="GO:0009252">
    <property type="term" value="P:peptidoglycan biosynthetic process"/>
    <property type="evidence" value="ECO:0007669"/>
    <property type="project" value="UniProtKB-UniRule"/>
</dbReference>
<evidence type="ECO:0000259" key="19">
    <source>
        <dbReference type="Pfam" id="PF12804"/>
    </source>
</evidence>
<keyword evidence="8 18" id="KW-0677">Repeat</keyword>
<proteinExistence type="inferred from homology"/>
<feature type="active site" description="Proton acceptor" evidence="18">
    <location>
        <position position="365"/>
    </location>
</feature>
<keyword evidence="12 18" id="KW-0511">Multifunctional enzyme</keyword>
<comment type="subcellular location">
    <subcellularLocation>
        <location evidence="1 18">Cytoplasm</location>
    </subcellularLocation>
</comment>
<feature type="binding site" evidence="18">
    <location>
        <begin position="8"/>
        <end position="11"/>
    </location>
    <ligand>
        <name>UDP-N-acetyl-alpha-D-glucosamine</name>
        <dbReference type="ChEBI" id="CHEBI:57705"/>
    </ligand>
</feature>